<dbReference type="EMBL" id="OX597816">
    <property type="protein sequence ID" value="CAI9719828.1"/>
    <property type="molecule type" value="Genomic_DNA"/>
</dbReference>
<dbReference type="AlphaFoldDB" id="A0AA36F201"/>
<proteinExistence type="predicted"/>
<evidence type="ECO:0000313" key="2">
    <source>
        <dbReference type="Proteomes" id="UP001162480"/>
    </source>
</evidence>
<accession>A0AA36F201</accession>
<sequence length="103" mass="12195">MDLRKETIDDLMLNNADRAHNGQKISKLDVVVVEVIVAVVVAGKINFRLQEEKKKEEKQDWCKKKHVKQHLYYNRIESIAKEEKKKLAFIFKGKQKKVQKKFD</sequence>
<evidence type="ECO:0000313" key="1">
    <source>
        <dbReference type="EMBL" id="CAI9719828.1"/>
    </source>
</evidence>
<organism evidence="1 2">
    <name type="scientific">Octopus vulgaris</name>
    <name type="common">Common octopus</name>
    <dbReference type="NCBI Taxonomy" id="6645"/>
    <lineage>
        <taxon>Eukaryota</taxon>
        <taxon>Metazoa</taxon>
        <taxon>Spiralia</taxon>
        <taxon>Lophotrochozoa</taxon>
        <taxon>Mollusca</taxon>
        <taxon>Cephalopoda</taxon>
        <taxon>Coleoidea</taxon>
        <taxon>Octopodiformes</taxon>
        <taxon>Octopoda</taxon>
        <taxon>Incirrata</taxon>
        <taxon>Octopodidae</taxon>
        <taxon>Octopus</taxon>
    </lineage>
</organism>
<gene>
    <name evidence="1" type="ORF">OCTVUL_1B003242</name>
</gene>
<protein>
    <submittedName>
        <fullName evidence="1">Uncharacterized protein</fullName>
    </submittedName>
</protein>
<reference evidence="1" key="1">
    <citation type="submission" date="2023-08" db="EMBL/GenBank/DDBJ databases">
        <authorList>
            <person name="Alioto T."/>
            <person name="Alioto T."/>
            <person name="Gomez Garrido J."/>
        </authorList>
    </citation>
    <scope>NUCLEOTIDE SEQUENCE</scope>
</reference>
<dbReference type="Proteomes" id="UP001162480">
    <property type="component" value="Chromosome 3"/>
</dbReference>
<keyword evidence="2" id="KW-1185">Reference proteome</keyword>
<name>A0AA36F201_OCTVU</name>